<protein>
    <submittedName>
        <fullName evidence="1">Uncharacterized protein</fullName>
    </submittedName>
</protein>
<name>A0AAE9YVN2_9GAMM</name>
<dbReference type="KEGG" id="tact:SG35_030570"/>
<accession>A0AAE9YVN2</accession>
<evidence type="ECO:0000313" key="2">
    <source>
        <dbReference type="Proteomes" id="UP000032568"/>
    </source>
</evidence>
<reference evidence="1 2" key="1">
    <citation type="journal article" date="2015" name="Genome Announc.">
        <title>Draft Genome Sequences of Marine Isolates of Thalassomonas viridans and Thalassomonas actiniarum.</title>
        <authorList>
            <person name="Olonade I."/>
            <person name="van Zyl L.J."/>
            <person name="Trindade M."/>
        </authorList>
    </citation>
    <scope>NUCLEOTIDE SEQUENCE [LARGE SCALE GENOMIC DNA]</scope>
    <source>
        <strain evidence="1 2">A5K-106</strain>
    </source>
</reference>
<dbReference type="AlphaFoldDB" id="A0AAE9YVN2"/>
<gene>
    <name evidence="1" type="ORF">SG35_030570</name>
</gene>
<dbReference type="Proteomes" id="UP000032568">
    <property type="component" value="Chromosome pTact"/>
</dbReference>
<organism evidence="1 2">
    <name type="scientific">Thalassomonas actiniarum</name>
    <dbReference type="NCBI Taxonomy" id="485447"/>
    <lineage>
        <taxon>Bacteria</taxon>
        <taxon>Pseudomonadati</taxon>
        <taxon>Pseudomonadota</taxon>
        <taxon>Gammaproteobacteria</taxon>
        <taxon>Alteromonadales</taxon>
        <taxon>Colwelliaceae</taxon>
        <taxon>Thalassomonas</taxon>
    </lineage>
</organism>
<sequence>MKKHDKKIENQESKLNVFVPETMKELTLEDAEFVSGGGIPPFIGYQEPPIEEL</sequence>
<dbReference type="EMBL" id="CP059736">
    <property type="protein sequence ID" value="WDE02110.1"/>
    <property type="molecule type" value="Genomic_DNA"/>
</dbReference>
<keyword evidence="2" id="KW-1185">Reference proteome</keyword>
<reference evidence="1 2" key="2">
    <citation type="journal article" date="2022" name="Mar. Drugs">
        <title>Bioassay-Guided Fractionation Leads to the Detection of Cholic Acid Generated by the Rare Thalassomonas sp.</title>
        <authorList>
            <person name="Pheiffer F."/>
            <person name="Schneider Y.K."/>
            <person name="Hansen E.H."/>
            <person name="Andersen J.H."/>
            <person name="Isaksson J."/>
            <person name="Busche T."/>
            <person name="R C."/>
            <person name="Kalinowski J."/>
            <person name="Zyl L.V."/>
            <person name="Trindade M."/>
        </authorList>
    </citation>
    <scope>NUCLEOTIDE SEQUENCE [LARGE SCALE GENOMIC DNA]</scope>
    <source>
        <strain evidence="1 2">A5K-106</strain>
    </source>
</reference>
<evidence type="ECO:0000313" key="1">
    <source>
        <dbReference type="EMBL" id="WDE02110.1"/>
    </source>
</evidence>
<proteinExistence type="predicted"/>
<dbReference type="RefSeq" id="WP_160298307.1">
    <property type="nucleotide sequence ID" value="NZ_CP059736.1"/>
</dbReference>